<keyword evidence="3" id="KW-0731">Sigma factor</keyword>
<evidence type="ECO:0000256" key="1">
    <source>
        <dbReference type="ARBA" id="ARBA00010641"/>
    </source>
</evidence>
<dbReference type="InterPro" id="IPR013249">
    <property type="entry name" value="RNA_pol_sigma70_r4_t2"/>
</dbReference>
<name>A0ABS1QIS1_9FLAO</name>
<dbReference type="PANTHER" id="PTHR43133">
    <property type="entry name" value="RNA POLYMERASE ECF-TYPE SIGMA FACTO"/>
    <property type="match status" value="1"/>
</dbReference>
<evidence type="ECO:0000256" key="2">
    <source>
        <dbReference type="ARBA" id="ARBA00023015"/>
    </source>
</evidence>
<evidence type="ECO:0000259" key="7">
    <source>
        <dbReference type="Pfam" id="PF08281"/>
    </source>
</evidence>
<evidence type="ECO:0000256" key="4">
    <source>
        <dbReference type="ARBA" id="ARBA00023163"/>
    </source>
</evidence>
<dbReference type="Gene3D" id="1.10.1740.10">
    <property type="match status" value="1"/>
</dbReference>
<evidence type="ECO:0000259" key="6">
    <source>
        <dbReference type="Pfam" id="PF04542"/>
    </source>
</evidence>
<evidence type="ECO:0000256" key="3">
    <source>
        <dbReference type="ARBA" id="ARBA00023082"/>
    </source>
</evidence>
<dbReference type="Proteomes" id="UP000661696">
    <property type="component" value="Unassembled WGS sequence"/>
</dbReference>
<gene>
    <name evidence="8" type="ORF">JET18_14010</name>
</gene>
<dbReference type="SUPFAM" id="SSF88946">
    <property type="entry name" value="Sigma2 domain of RNA polymerase sigma factors"/>
    <property type="match status" value="1"/>
</dbReference>
<evidence type="ECO:0000313" key="8">
    <source>
        <dbReference type="EMBL" id="MBL1221964.1"/>
    </source>
</evidence>
<dbReference type="Pfam" id="PF04542">
    <property type="entry name" value="Sigma70_r2"/>
    <property type="match status" value="1"/>
</dbReference>
<dbReference type="PANTHER" id="PTHR43133:SF46">
    <property type="entry name" value="RNA POLYMERASE SIGMA-70 FACTOR ECF SUBFAMILY"/>
    <property type="match status" value="1"/>
</dbReference>
<dbReference type="EMBL" id="JAELVM010000002">
    <property type="protein sequence ID" value="MBL1221964.1"/>
    <property type="molecule type" value="Genomic_DNA"/>
</dbReference>
<sequence>MEKEIQNFKALYYQYYQPLCNHAFKYLSDRDESEDVVQEVLIRFWELKKEMPNDLATRNYLFAAVRNRSISVLRQKNNIRFVPIDGHDVEVTEDINKEQEGENISLLIERAFDDLSPKCAEVFKLSRIEKLKYAEIAAHLGISVKTVENQMGKAIKHMRDFIDKNPLFSIFFMLYILYEYVGVFVDNTFYK</sequence>
<comment type="caution">
    <text evidence="8">The sequence shown here is derived from an EMBL/GenBank/DDBJ whole genome shotgun (WGS) entry which is preliminary data.</text>
</comment>
<evidence type="ECO:0000313" key="9">
    <source>
        <dbReference type="Proteomes" id="UP000661696"/>
    </source>
</evidence>
<feature type="domain" description="RNA polymerase sigma factor 70 region 4 type 2" evidence="7">
    <location>
        <begin position="107"/>
        <end position="158"/>
    </location>
</feature>
<proteinExistence type="inferred from homology"/>
<keyword evidence="9" id="KW-1185">Reference proteome</keyword>
<dbReference type="SUPFAM" id="SSF88659">
    <property type="entry name" value="Sigma3 and sigma4 domains of RNA polymerase sigma factors"/>
    <property type="match status" value="1"/>
</dbReference>
<keyword evidence="5" id="KW-1133">Transmembrane helix</keyword>
<dbReference type="InterPro" id="IPR014327">
    <property type="entry name" value="RNA_pol_sigma70_bacteroid"/>
</dbReference>
<dbReference type="Pfam" id="PF08281">
    <property type="entry name" value="Sigma70_r4_2"/>
    <property type="match status" value="1"/>
</dbReference>
<dbReference type="Gene3D" id="1.10.10.10">
    <property type="entry name" value="Winged helix-like DNA-binding domain superfamily/Winged helix DNA-binding domain"/>
    <property type="match status" value="1"/>
</dbReference>
<evidence type="ECO:0000256" key="5">
    <source>
        <dbReference type="SAM" id="Phobius"/>
    </source>
</evidence>
<dbReference type="InterPro" id="IPR036388">
    <property type="entry name" value="WH-like_DNA-bd_sf"/>
</dbReference>
<dbReference type="InterPro" id="IPR014284">
    <property type="entry name" value="RNA_pol_sigma-70_dom"/>
</dbReference>
<dbReference type="InterPro" id="IPR039425">
    <property type="entry name" value="RNA_pol_sigma-70-like"/>
</dbReference>
<keyword evidence="5" id="KW-0812">Transmembrane</keyword>
<feature type="domain" description="RNA polymerase sigma-70 region 2" evidence="6">
    <location>
        <begin position="11"/>
        <end position="77"/>
    </location>
</feature>
<dbReference type="NCBIfam" id="TIGR02985">
    <property type="entry name" value="Sig70_bacteroi1"/>
    <property type="match status" value="1"/>
</dbReference>
<dbReference type="InterPro" id="IPR013325">
    <property type="entry name" value="RNA_pol_sigma_r2"/>
</dbReference>
<organism evidence="8 9">
    <name type="scientific">Chryseobacterium endalhagicum</name>
    <dbReference type="NCBI Taxonomy" id="2797638"/>
    <lineage>
        <taxon>Bacteria</taxon>
        <taxon>Pseudomonadati</taxon>
        <taxon>Bacteroidota</taxon>
        <taxon>Flavobacteriia</taxon>
        <taxon>Flavobacteriales</taxon>
        <taxon>Weeksellaceae</taxon>
        <taxon>Chryseobacterium group</taxon>
        <taxon>Chryseobacterium</taxon>
    </lineage>
</organism>
<dbReference type="CDD" id="cd06171">
    <property type="entry name" value="Sigma70_r4"/>
    <property type="match status" value="1"/>
</dbReference>
<protein>
    <submittedName>
        <fullName evidence="8">RNA polymerase sigma-70 factor</fullName>
    </submittedName>
</protein>
<comment type="similarity">
    <text evidence="1">Belongs to the sigma-70 factor family. ECF subfamily.</text>
</comment>
<dbReference type="NCBIfam" id="TIGR02937">
    <property type="entry name" value="sigma70-ECF"/>
    <property type="match status" value="1"/>
</dbReference>
<dbReference type="RefSeq" id="WP_202092035.1">
    <property type="nucleotide sequence ID" value="NZ_JAELVM010000002.1"/>
</dbReference>
<accession>A0ABS1QIS1</accession>
<dbReference type="InterPro" id="IPR013324">
    <property type="entry name" value="RNA_pol_sigma_r3/r4-like"/>
</dbReference>
<keyword evidence="2" id="KW-0805">Transcription regulation</keyword>
<feature type="transmembrane region" description="Helical" evidence="5">
    <location>
        <begin position="166"/>
        <end position="185"/>
    </location>
</feature>
<keyword evidence="4" id="KW-0804">Transcription</keyword>
<keyword evidence="5" id="KW-0472">Membrane</keyword>
<reference evidence="8 9" key="1">
    <citation type="submission" date="2020-12" db="EMBL/GenBank/DDBJ databases">
        <title>Chryseobacterium endoalhailicus sp. nov., isolated from seed of leguminous plant.</title>
        <authorList>
            <person name="Zhang X."/>
        </authorList>
    </citation>
    <scope>NUCLEOTIDE SEQUENCE [LARGE SCALE GENOMIC DNA]</scope>
    <source>
        <strain evidence="8 9">L7</strain>
    </source>
</reference>
<dbReference type="InterPro" id="IPR007627">
    <property type="entry name" value="RNA_pol_sigma70_r2"/>
</dbReference>